<protein>
    <submittedName>
        <fullName evidence="1 2">Uncharacterized protein</fullName>
    </submittedName>
</protein>
<dbReference type="KEGG" id="hro:HELRODRAFT_179154"/>
<organism evidence="2 3">
    <name type="scientific">Helobdella robusta</name>
    <name type="common">Californian leech</name>
    <dbReference type="NCBI Taxonomy" id="6412"/>
    <lineage>
        <taxon>Eukaryota</taxon>
        <taxon>Metazoa</taxon>
        <taxon>Spiralia</taxon>
        <taxon>Lophotrochozoa</taxon>
        <taxon>Annelida</taxon>
        <taxon>Clitellata</taxon>
        <taxon>Hirudinea</taxon>
        <taxon>Rhynchobdellida</taxon>
        <taxon>Glossiphoniidae</taxon>
        <taxon>Helobdella</taxon>
    </lineage>
</organism>
<sequence length="144" mass="16067">MAKQGPIDKFLKRKRQEENLIYESSDDSSVSDNENGIVKAIGIETSQDALNIIRNALSLPKLMYFFHIFSHIDFSKLGKFDRALRIALSSFSNIQLTDNGWIDLKEGIAMGCFTASTLFVSAMQVLPDAASGYKRTYAVSSLFD</sequence>
<keyword evidence="3" id="KW-1185">Reference proteome</keyword>
<accession>T1FE97</accession>
<dbReference type="CTD" id="20207146"/>
<dbReference type="RefSeq" id="XP_009026245.1">
    <property type="nucleotide sequence ID" value="XM_009027997.1"/>
</dbReference>
<dbReference type="EnsemblMetazoa" id="HelroT179154">
    <property type="protein sequence ID" value="HelroP179154"/>
    <property type="gene ID" value="HelroG179154"/>
</dbReference>
<dbReference type="EMBL" id="AMQM01006751">
    <property type="status" value="NOT_ANNOTATED_CDS"/>
    <property type="molecule type" value="Genomic_DNA"/>
</dbReference>
<reference evidence="1 3" key="2">
    <citation type="journal article" date="2013" name="Nature">
        <title>Insights into bilaterian evolution from three spiralian genomes.</title>
        <authorList>
            <person name="Simakov O."/>
            <person name="Marletaz F."/>
            <person name="Cho S.J."/>
            <person name="Edsinger-Gonzales E."/>
            <person name="Havlak P."/>
            <person name="Hellsten U."/>
            <person name="Kuo D.H."/>
            <person name="Larsson T."/>
            <person name="Lv J."/>
            <person name="Arendt D."/>
            <person name="Savage R."/>
            <person name="Osoegawa K."/>
            <person name="de Jong P."/>
            <person name="Grimwood J."/>
            <person name="Chapman J.A."/>
            <person name="Shapiro H."/>
            <person name="Aerts A."/>
            <person name="Otillar R.P."/>
            <person name="Terry A.Y."/>
            <person name="Boore J.L."/>
            <person name="Grigoriev I.V."/>
            <person name="Lindberg D.R."/>
            <person name="Seaver E.C."/>
            <person name="Weisblat D.A."/>
            <person name="Putnam N.H."/>
            <person name="Rokhsar D.S."/>
        </authorList>
    </citation>
    <scope>NUCLEOTIDE SEQUENCE</scope>
</reference>
<proteinExistence type="predicted"/>
<dbReference type="OrthoDB" id="2016582at2759"/>
<reference evidence="2" key="3">
    <citation type="submission" date="2015-06" db="UniProtKB">
        <authorList>
            <consortium name="EnsemblMetazoa"/>
        </authorList>
    </citation>
    <scope>IDENTIFICATION</scope>
</reference>
<gene>
    <name evidence="2" type="primary">20207146</name>
    <name evidence="1" type="ORF">HELRODRAFT_179154</name>
</gene>
<dbReference type="InParanoid" id="T1FE97"/>
<dbReference type="GeneID" id="20207146"/>
<name>T1FE97_HELRO</name>
<dbReference type="EMBL" id="AMQM01006750">
    <property type="status" value="NOT_ANNOTATED_CDS"/>
    <property type="molecule type" value="Genomic_DNA"/>
</dbReference>
<dbReference type="EMBL" id="KB097510">
    <property type="protein sequence ID" value="ESN95683.1"/>
    <property type="molecule type" value="Genomic_DNA"/>
</dbReference>
<dbReference type="Proteomes" id="UP000015101">
    <property type="component" value="Unassembled WGS sequence"/>
</dbReference>
<evidence type="ECO:0000313" key="1">
    <source>
        <dbReference type="EMBL" id="ESN95683.1"/>
    </source>
</evidence>
<evidence type="ECO:0000313" key="2">
    <source>
        <dbReference type="EnsemblMetazoa" id="HelroP179154"/>
    </source>
</evidence>
<dbReference type="AlphaFoldDB" id="T1FE97"/>
<reference evidence="3" key="1">
    <citation type="submission" date="2012-12" db="EMBL/GenBank/DDBJ databases">
        <authorList>
            <person name="Hellsten U."/>
            <person name="Grimwood J."/>
            <person name="Chapman J.A."/>
            <person name="Shapiro H."/>
            <person name="Aerts A."/>
            <person name="Otillar R.P."/>
            <person name="Terry A.Y."/>
            <person name="Boore J.L."/>
            <person name="Simakov O."/>
            <person name="Marletaz F."/>
            <person name="Cho S.-J."/>
            <person name="Edsinger-Gonzales E."/>
            <person name="Havlak P."/>
            <person name="Kuo D.-H."/>
            <person name="Larsson T."/>
            <person name="Lv J."/>
            <person name="Arendt D."/>
            <person name="Savage R."/>
            <person name="Osoegawa K."/>
            <person name="de Jong P."/>
            <person name="Lindberg D.R."/>
            <person name="Seaver E.C."/>
            <person name="Weisblat D.A."/>
            <person name="Putnam N.H."/>
            <person name="Grigoriev I.V."/>
            <person name="Rokhsar D.S."/>
        </authorList>
    </citation>
    <scope>NUCLEOTIDE SEQUENCE</scope>
</reference>
<evidence type="ECO:0000313" key="3">
    <source>
        <dbReference type="Proteomes" id="UP000015101"/>
    </source>
</evidence>
<dbReference type="HOGENOM" id="CLU_1798550_0_0_1"/>